<dbReference type="RefSeq" id="WP_209660596.1">
    <property type="nucleotide sequence ID" value="NZ_JAGGLI010000012.1"/>
</dbReference>
<sequence>MEFNLKEGMDFKIEITVEQKHTAETLGSGGVKVFATPMMIALMEGAALKAVEEYLPEGYSTVGTHLNVSHIGATPLGMKAYALAKLIKIEGKKLTFEVEAHDESGKIGEGTHERFIIQKDRFMEKVNSKGKAN</sequence>
<gene>
    <name evidence="2" type="ORF">J2Z35_001335</name>
</gene>
<dbReference type="PANTHER" id="PTHR36934">
    <property type="entry name" value="BLR0278 PROTEIN"/>
    <property type="match status" value="1"/>
</dbReference>
<reference evidence="2 3" key="1">
    <citation type="submission" date="2021-03" db="EMBL/GenBank/DDBJ databases">
        <title>Genomic Encyclopedia of Type Strains, Phase IV (KMG-IV): sequencing the most valuable type-strain genomes for metagenomic binning, comparative biology and taxonomic classification.</title>
        <authorList>
            <person name="Goeker M."/>
        </authorList>
    </citation>
    <scope>NUCLEOTIDE SEQUENCE [LARGE SCALE GENOMIC DNA]</scope>
    <source>
        <strain evidence="2 3">DSM 27512</strain>
    </source>
</reference>
<dbReference type="PANTHER" id="PTHR36934:SF1">
    <property type="entry name" value="THIOESTERASE DOMAIN-CONTAINING PROTEIN"/>
    <property type="match status" value="1"/>
</dbReference>
<accession>A0ABS4KID1</accession>
<protein>
    <submittedName>
        <fullName evidence="2">Thioesterase</fullName>
    </submittedName>
</protein>
<dbReference type="Pfam" id="PF22636">
    <property type="entry name" value="FlK"/>
    <property type="match status" value="1"/>
</dbReference>
<dbReference type="InterPro" id="IPR054485">
    <property type="entry name" value="FlK-like_dom"/>
</dbReference>
<keyword evidence="3" id="KW-1185">Reference proteome</keyword>
<evidence type="ECO:0000259" key="1">
    <source>
        <dbReference type="Pfam" id="PF22636"/>
    </source>
</evidence>
<name>A0ABS4KID1_9FIRM</name>
<dbReference type="InterPro" id="IPR029069">
    <property type="entry name" value="HotDog_dom_sf"/>
</dbReference>
<dbReference type="EMBL" id="JAGGLI010000012">
    <property type="protein sequence ID" value="MBP2027538.1"/>
    <property type="molecule type" value="Genomic_DNA"/>
</dbReference>
<evidence type="ECO:0000313" key="2">
    <source>
        <dbReference type="EMBL" id="MBP2027538.1"/>
    </source>
</evidence>
<proteinExistence type="predicted"/>
<dbReference type="SUPFAM" id="SSF54637">
    <property type="entry name" value="Thioesterase/thiol ester dehydrase-isomerase"/>
    <property type="match status" value="1"/>
</dbReference>
<dbReference type="Gene3D" id="3.10.129.10">
    <property type="entry name" value="Hotdog Thioesterase"/>
    <property type="match status" value="1"/>
</dbReference>
<dbReference type="Proteomes" id="UP001314903">
    <property type="component" value="Unassembled WGS sequence"/>
</dbReference>
<feature type="domain" description="Fluoroacetyl-CoA-specific thioesterase-like" evidence="1">
    <location>
        <begin position="17"/>
        <end position="119"/>
    </location>
</feature>
<evidence type="ECO:0000313" key="3">
    <source>
        <dbReference type="Proteomes" id="UP001314903"/>
    </source>
</evidence>
<organism evidence="2 3">
    <name type="scientific">Acetoanaerobium pronyense</name>
    <dbReference type="NCBI Taxonomy" id="1482736"/>
    <lineage>
        <taxon>Bacteria</taxon>
        <taxon>Bacillati</taxon>
        <taxon>Bacillota</taxon>
        <taxon>Clostridia</taxon>
        <taxon>Peptostreptococcales</taxon>
        <taxon>Filifactoraceae</taxon>
        <taxon>Acetoanaerobium</taxon>
    </lineage>
</organism>
<dbReference type="PIRSF" id="PIRSF014972">
    <property type="entry name" value="FlK"/>
    <property type="match status" value="1"/>
</dbReference>
<comment type="caution">
    <text evidence="2">The sequence shown here is derived from an EMBL/GenBank/DDBJ whole genome shotgun (WGS) entry which is preliminary data.</text>
</comment>
<dbReference type="InterPro" id="IPR025540">
    <property type="entry name" value="FlK"/>
</dbReference>